<protein>
    <submittedName>
        <fullName evidence="3">Phage endopeptidase</fullName>
    </submittedName>
</protein>
<dbReference type="AlphaFoldDB" id="A0A9X8T434"/>
<proteinExistence type="predicted"/>
<gene>
    <name evidence="3" type="ORF">NCTC11564_01574</name>
</gene>
<feature type="domain" description="Tail spike" evidence="2">
    <location>
        <begin position="161"/>
        <end position="382"/>
    </location>
</feature>
<dbReference type="NCBIfam" id="TIGR01665">
    <property type="entry name" value="put_anti_recept"/>
    <property type="match status" value="1"/>
</dbReference>
<dbReference type="Proteomes" id="UP000254559">
    <property type="component" value="Unassembled WGS sequence"/>
</dbReference>
<dbReference type="InterPro" id="IPR007119">
    <property type="entry name" value="Phage_tail_spike_N"/>
</dbReference>
<accession>A0A9X8T434</accession>
<dbReference type="Pfam" id="PF06605">
    <property type="entry name" value="Prophage_tail"/>
    <property type="match status" value="1"/>
</dbReference>
<evidence type="ECO:0000313" key="4">
    <source>
        <dbReference type="Proteomes" id="UP000254559"/>
    </source>
</evidence>
<name>A0A9X8T434_STREQ</name>
<dbReference type="InterPro" id="IPR010572">
    <property type="entry name" value="Tail_dom"/>
</dbReference>
<dbReference type="RefSeq" id="WP_115283403.1">
    <property type="nucleotide sequence ID" value="NZ_UHFO01000001.1"/>
</dbReference>
<reference evidence="3 4" key="1">
    <citation type="submission" date="2018-06" db="EMBL/GenBank/DDBJ databases">
        <authorList>
            <consortium name="Pathogen Informatics"/>
            <person name="Doyle S."/>
        </authorList>
    </citation>
    <scope>NUCLEOTIDE SEQUENCE [LARGE SCALE GENOMIC DNA]</scope>
    <source>
        <strain evidence="3 4">NCTC11564</strain>
    </source>
</reference>
<organism evidence="3 4">
    <name type="scientific">Streptococcus dysgalactiae subsp. equisimilis</name>
    <name type="common">Streptococcus equisimilis</name>
    <dbReference type="NCBI Taxonomy" id="119602"/>
    <lineage>
        <taxon>Bacteria</taxon>
        <taxon>Bacillati</taxon>
        <taxon>Bacillota</taxon>
        <taxon>Bacilli</taxon>
        <taxon>Lactobacillales</taxon>
        <taxon>Streptococcaceae</taxon>
        <taxon>Streptococcus</taxon>
    </lineage>
</organism>
<dbReference type="EMBL" id="UHFO01000001">
    <property type="protein sequence ID" value="SUN64369.1"/>
    <property type="molecule type" value="Genomic_DNA"/>
</dbReference>
<comment type="caution">
    <text evidence="3">The sequence shown here is derived from an EMBL/GenBank/DDBJ whole genome shotgun (WGS) entry which is preliminary data.</text>
</comment>
<sequence length="715" mass="81708">MIPVLYEAKETRFRTFGLGEIADAYEVKVTRERNGNYSLYIKYPLDGVFASVFKEEMKIKSDAGRRTKWQTFEINRVLRNSKDHIEIFARHISMRTQDIALKPFVSGASVDAESALGIWKENLVGDDKFDVKSDILTLGSFNWEIDKIGNARGALGGVAGSILDVYGGEYEFDNRTIILRKQMGRKAPTVLEYGRNIVSVEEERLLDGNYTSIYPFVRYTPQQKPQEGASGKPHVGEHEQPEEQLVTLPEFIIDGQYLKLYAQRRIQMVDLSSHFNDDKNKKEPTEEEIRKLAQKYLKDNNVGAPKVSIEVDYIDLSQTLDYQDFRVMEEVELCDIVPLYYPKFGITTETEKVVEIVYDVYTDSNHTIKLGTIGQSISKSLTGGVSERINALENNQKVIVNNQKQFELNLPKYLLDINGNRVWYEKPDDNIEHKIGDYWFEKNGKYQRTWIWDGKQWVKVLDTEDLNFAQRAYDAAIAEFEKAKKAQEEINQRTDKELEEFRATLKNLALPEEAIKKITDAIKVDDIPSIKQSFDDLKNRVSETSETSRLNAEIIGTDGKTRYNKNLLVGNPNRVKKIDEDYIEVEANDGGFKRGEIYTISFSQTCEPLNKVTITLTQTNNKGLKLVLTPTKAKMEPQTFEVTKDKQSIEVYPLSYTALVTGDWYKSKQIDLTASEGRILALEMAYKEVVDGNNADLVLDWAENPDIIFDGNGGI</sequence>
<evidence type="ECO:0000313" key="3">
    <source>
        <dbReference type="EMBL" id="SUN64369.1"/>
    </source>
</evidence>
<keyword evidence="1" id="KW-0175">Coiled coil</keyword>
<feature type="coiled-coil region" evidence="1">
    <location>
        <begin position="466"/>
        <end position="504"/>
    </location>
</feature>
<evidence type="ECO:0000256" key="1">
    <source>
        <dbReference type="SAM" id="Coils"/>
    </source>
</evidence>
<evidence type="ECO:0000259" key="2">
    <source>
        <dbReference type="Pfam" id="PF06605"/>
    </source>
</evidence>